<evidence type="ECO:0000313" key="2">
    <source>
        <dbReference type="Proteomes" id="UP000219259"/>
    </source>
</evidence>
<dbReference type="Proteomes" id="UP000219259">
    <property type="component" value="Unassembled WGS sequence"/>
</dbReference>
<dbReference type="EMBL" id="NSLJ01000001">
    <property type="protein sequence ID" value="PDP45078.1"/>
    <property type="molecule type" value="Genomic_DNA"/>
</dbReference>
<dbReference type="AlphaFoldDB" id="A0A2A6EAK9"/>
<reference evidence="1 2" key="1">
    <citation type="submission" date="2017-09" db="EMBL/GenBank/DDBJ databases">
        <title>Phase variable restriction modification systems are present in the genome sequences of periodontal pathogens Prevotella intermedia, Tannerella forsythia and Porphyromonas gingivalis.</title>
        <authorList>
            <person name="Haigh R.D."/>
            <person name="Crawford L."/>
            <person name="Ralph J."/>
            <person name="Wanford J."/>
            <person name="Vartoukian S.R."/>
            <person name="Hijazib K."/>
            <person name="Wade W."/>
            <person name="Oggioni M.R."/>
        </authorList>
    </citation>
    <scope>NUCLEOTIDE SEQUENCE [LARGE SCALE GENOMIC DNA]</scope>
    <source>
        <strain evidence="1 2">WW11663</strain>
    </source>
</reference>
<accession>A0A2A6EAK9</accession>
<dbReference type="RefSeq" id="WP_014225199.1">
    <property type="nucleotide sequence ID" value="NZ_NSLJ01000001.1"/>
</dbReference>
<proteinExistence type="predicted"/>
<gene>
    <name evidence="1" type="ORF">CLI86_00100</name>
</gene>
<protein>
    <submittedName>
        <fullName evidence="1">Uncharacterized protein</fullName>
    </submittedName>
</protein>
<evidence type="ECO:0000313" key="1">
    <source>
        <dbReference type="EMBL" id="PDP45078.1"/>
    </source>
</evidence>
<comment type="caution">
    <text evidence="1">The sequence shown here is derived from an EMBL/GenBank/DDBJ whole genome shotgun (WGS) entry which is preliminary data.</text>
</comment>
<organism evidence="1 2">
    <name type="scientific">Tannerella forsythia</name>
    <name type="common">Bacteroides forsythus</name>
    <dbReference type="NCBI Taxonomy" id="28112"/>
    <lineage>
        <taxon>Bacteria</taxon>
        <taxon>Pseudomonadati</taxon>
        <taxon>Bacteroidota</taxon>
        <taxon>Bacteroidia</taxon>
        <taxon>Bacteroidales</taxon>
        <taxon>Tannerellaceae</taxon>
        <taxon>Tannerella</taxon>
    </lineage>
</organism>
<name>A0A2A6EAK9_TANFO</name>
<sequence length="249" mass="29154">MDKVNIEENIIDLSKKVIDVWRKYSENNIYSHDIQFVIREIKDADQTVSDIDYLKKHRIYVDSTVLADKIYSIQSEITWVDIQLYKVTKANALFLAKLIFGKDDEQEIKFHGGLMNILPLSLSEIKQKILEETQKVLSMGRVMCTSHISNNVSYLKLKQFALRDSPVERERKRYDVFCEKKYEDIDNLAKEIYRYRNTLSWIDLLLYYTSEIETIIIIEILLSDKKGAPSFHCSIKKPLNVNNVVSSSK</sequence>
<dbReference type="GeneID" id="34758986"/>